<dbReference type="InParanoid" id="E2A8I1"/>
<dbReference type="OrthoDB" id="6379191at2759"/>
<dbReference type="InterPro" id="IPR050468">
    <property type="entry name" value="Cuticle_Struct_Prot"/>
</dbReference>
<keyword evidence="5" id="KW-1185">Reference proteome</keyword>
<dbReference type="PRINTS" id="PR00947">
    <property type="entry name" value="CUTICLE"/>
</dbReference>
<evidence type="ECO:0000256" key="2">
    <source>
        <dbReference type="PROSITE-ProRule" id="PRU00497"/>
    </source>
</evidence>
<evidence type="ECO:0000313" key="4">
    <source>
        <dbReference type="EMBL" id="EFN70251.1"/>
    </source>
</evidence>
<feature type="transmembrane region" description="Helical" evidence="3">
    <location>
        <begin position="6"/>
        <end position="25"/>
    </location>
</feature>
<dbReference type="OMA" id="AHPEQDN"/>
<keyword evidence="3" id="KW-1133">Transmembrane helix</keyword>
<keyword evidence="3" id="KW-0472">Membrane</keyword>
<dbReference type="Proteomes" id="UP000000311">
    <property type="component" value="Unassembled WGS sequence"/>
</dbReference>
<dbReference type="PANTHER" id="PTHR10380">
    <property type="entry name" value="CUTICLE PROTEIN"/>
    <property type="match status" value="1"/>
</dbReference>
<dbReference type="GO" id="GO:0062129">
    <property type="term" value="C:chitin-based extracellular matrix"/>
    <property type="evidence" value="ECO:0007669"/>
    <property type="project" value="TreeGrafter"/>
</dbReference>
<protein>
    <submittedName>
        <fullName evidence="4">Larval cuticle protein LCP-17</fullName>
    </submittedName>
</protein>
<dbReference type="GO" id="GO:0008010">
    <property type="term" value="F:structural constituent of chitin-based larval cuticle"/>
    <property type="evidence" value="ECO:0007669"/>
    <property type="project" value="TreeGrafter"/>
</dbReference>
<dbReference type="InterPro" id="IPR031311">
    <property type="entry name" value="CHIT_BIND_RR_consensus"/>
</dbReference>
<name>E2A8I1_CAMFO</name>
<dbReference type="PROSITE" id="PS51155">
    <property type="entry name" value="CHIT_BIND_RR_2"/>
    <property type="match status" value="1"/>
</dbReference>
<dbReference type="PROSITE" id="PS00233">
    <property type="entry name" value="CHIT_BIND_RR_1"/>
    <property type="match status" value="1"/>
</dbReference>
<gene>
    <name evidence="4" type="ORF">EAG_11919</name>
</gene>
<dbReference type="PANTHER" id="PTHR10380:SF173">
    <property type="entry name" value="CUTICULAR PROTEIN 47EF, ISOFORM C-RELATED"/>
    <property type="match status" value="1"/>
</dbReference>
<organism evidence="5">
    <name type="scientific">Camponotus floridanus</name>
    <name type="common">Florida carpenter ant</name>
    <dbReference type="NCBI Taxonomy" id="104421"/>
    <lineage>
        <taxon>Eukaryota</taxon>
        <taxon>Metazoa</taxon>
        <taxon>Ecdysozoa</taxon>
        <taxon>Arthropoda</taxon>
        <taxon>Hexapoda</taxon>
        <taxon>Insecta</taxon>
        <taxon>Pterygota</taxon>
        <taxon>Neoptera</taxon>
        <taxon>Endopterygota</taxon>
        <taxon>Hymenoptera</taxon>
        <taxon>Apocrita</taxon>
        <taxon>Aculeata</taxon>
        <taxon>Formicoidea</taxon>
        <taxon>Formicidae</taxon>
        <taxon>Formicinae</taxon>
        <taxon>Camponotus</taxon>
    </lineage>
</organism>
<keyword evidence="1 2" id="KW-0193">Cuticle</keyword>
<evidence type="ECO:0000313" key="5">
    <source>
        <dbReference type="Proteomes" id="UP000000311"/>
    </source>
</evidence>
<accession>E2A8I1</accession>
<dbReference type="Pfam" id="PF00379">
    <property type="entry name" value="Chitin_bind_4"/>
    <property type="match status" value="1"/>
</dbReference>
<proteinExistence type="predicted"/>
<dbReference type="STRING" id="104421.E2A8I1"/>
<dbReference type="AlphaFoldDB" id="E2A8I1"/>
<reference evidence="4 5" key="1">
    <citation type="journal article" date="2010" name="Science">
        <title>Genomic comparison of the ants Camponotus floridanus and Harpegnathos saltator.</title>
        <authorList>
            <person name="Bonasio R."/>
            <person name="Zhang G."/>
            <person name="Ye C."/>
            <person name="Mutti N.S."/>
            <person name="Fang X."/>
            <person name="Qin N."/>
            <person name="Donahue G."/>
            <person name="Yang P."/>
            <person name="Li Q."/>
            <person name="Li C."/>
            <person name="Zhang P."/>
            <person name="Huang Z."/>
            <person name="Berger S.L."/>
            <person name="Reinberg D."/>
            <person name="Wang J."/>
            <person name="Liebig J."/>
        </authorList>
    </citation>
    <scope>NUCLEOTIDE SEQUENCE [LARGE SCALE GENOMIC DNA]</scope>
    <source>
        <strain evidence="5">C129</strain>
    </source>
</reference>
<evidence type="ECO:0000256" key="3">
    <source>
        <dbReference type="SAM" id="Phobius"/>
    </source>
</evidence>
<keyword evidence="3" id="KW-0812">Transmembrane</keyword>
<dbReference type="EMBL" id="GL437616">
    <property type="protein sequence ID" value="EFN70251.1"/>
    <property type="molecule type" value="Genomic_DNA"/>
</dbReference>
<dbReference type="InterPro" id="IPR000618">
    <property type="entry name" value="Insect_cuticle"/>
</dbReference>
<evidence type="ECO:0000256" key="1">
    <source>
        <dbReference type="ARBA" id="ARBA00022460"/>
    </source>
</evidence>
<sequence length="138" mass="15140">MNDDVQLLQYILIAILFCVSAVFALSPLKPETKTSLTLNIYGPNSDGSYNYNYETGNGIHVQEEGQIVKTENGKEDIVHVQGSFSYPNPDGKSVALSYVADENGFQPKGDHLPTTPKIPSGILKALEYIAQHPEEDNL</sequence>